<accession>A0ABP0RQ54</accession>
<sequence length="254" mass="29226">MALSTFKQKVEERLKSGSPGDVSAGPPPAKKSCSTYEKQMQNLPPGNLDLVKEQSWILKSFKQDLYLYGQSFKDETIEPGSHPASLVLEKLNHVDEHTRFLYCQELQTWYSEYANWRGKAYLFKETRDIIRAHCDHHRWRECALSTEQLKSQRWLVGATPRSSSCPADLKAALTMTEEAQSLFMRLVVHCYLENGRRLRPSARPRVRWSPSVFEAHVDFSCIYAAILREARALASFTPEKEASILKAFFQKFFG</sequence>
<evidence type="ECO:0000313" key="3">
    <source>
        <dbReference type="Proteomes" id="UP001642484"/>
    </source>
</evidence>
<comment type="caution">
    <text evidence="2">The sequence shown here is derived from an EMBL/GenBank/DDBJ whole genome shotgun (WGS) entry which is preliminary data.</text>
</comment>
<gene>
    <name evidence="2" type="ORF">CCMP2556_LOCUS48340</name>
</gene>
<evidence type="ECO:0000313" key="2">
    <source>
        <dbReference type="EMBL" id="CAK9102768.1"/>
    </source>
</evidence>
<dbReference type="Proteomes" id="UP001642484">
    <property type="component" value="Unassembled WGS sequence"/>
</dbReference>
<protein>
    <submittedName>
        <fullName evidence="2">Uncharacterized protein</fullName>
    </submittedName>
</protein>
<evidence type="ECO:0000256" key="1">
    <source>
        <dbReference type="SAM" id="MobiDB-lite"/>
    </source>
</evidence>
<dbReference type="EMBL" id="CAXAMN010026406">
    <property type="protein sequence ID" value="CAK9102768.1"/>
    <property type="molecule type" value="Genomic_DNA"/>
</dbReference>
<organism evidence="2 3">
    <name type="scientific">Durusdinium trenchii</name>
    <dbReference type="NCBI Taxonomy" id="1381693"/>
    <lineage>
        <taxon>Eukaryota</taxon>
        <taxon>Sar</taxon>
        <taxon>Alveolata</taxon>
        <taxon>Dinophyceae</taxon>
        <taxon>Suessiales</taxon>
        <taxon>Symbiodiniaceae</taxon>
        <taxon>Durusdinium</taxon>
    </lineage>
</organism>
<proteinExistence type="predicted"/>
<feature type="region of interest" description="Disordered" evidence="1">
    <location>
        <begin position="1"/>
        <end position="33"/>
    </location>
</feature>
<reference evidence="2 3" key="1">
    <citation type="submission" date="2024-02" db="EMBL/GenBank/DDBJ databases">
        <authorList>
            <person name="Chen Y."/>
            <person name="Shah S."/>
            <person name="Dougan E. K."/>
            <person name="Thang M."/>
            <person name="Chan C."/>
        </authorList>
    </citation>
    <scope>NUCLEOTIDE SEQUENCE [LARGE SCALE GENOMIC DNA]</scope>
</reference>
<keyword evidence="3" id="KW-1185">Reference proteome</keyword>
<name>A0ABP0RQ54_9DINO</name>